<dbReference type="EMBL" id="AANZ01000011">
    <property type="protein sequence ID" value="EAQ79992.1"/>
    <property type="molecule type" value="Genomic_DNA"/>
</dbReference>
<evidence type="ECO:0000256" key="2">
    <source>
        <dbReference type="SAM" id="SignalP"/>
    </source>
</evidence>
<keyword evidence="2" id="KW-0732">Signal</keyword>
<name>A3ZTT7_9BACT</name>
<comment type="caution">
    <text evidence="4">The sequence shown here is derived from an EMBL/GenBank/DDBJ whole genome shotgun (WGS) entry which is preliminary data.</text>
</comment>
<feature type="chain" id="PRO_5002663736" description="Protein-glutamine gamma-glutamyltransferase-like C-terminal domain-containing protein" evidence="2">
    <location>
        <begin position="24"/>
        <end position="278"/>
    </location>
</feature>
<dbReference type="STRING" id="314230.DSM3645_05200"/>
<sequence length="278" mass="31354">MNALRTSSRIAPLLLLGALVAVAAAEDWWDGTGPSGQLEEPVATTQKELAQLPSAPWYDAEKDALARVPVTPPASNDYRPAPPTPASAATNWSWWPDFSWLSSLFSSGIWSLGAIMIYTMVLVGLGVIGYLIFRYLENADLIDTGLTKKDRPEAVDTTTQVDRLESLPFQVKRPDSDLLAEARRCYDKGDYNEAIVYLFSYELVELDKRQIIRLGKGKTNGQYLREIRKNFALQDILEVTMRAFEDVFFGQRKLTQSGFERCWEQLEPFRQHLSGVVR</sequence>
<dbReference type="Pfam" id="PF13559">
    <property type="entry name" value="DUF4129"/>
    <property type="match status" value="1"/>
</dbReference>
<dbReference type="AlphaFoldDB" id="A3ZTT7"/>
<proteinExistence type="predicted"/>
<dbReference type="Proteomes" id="UP000004358">
    <property type="component" value="Unassembled WGS sequence"/>
</dbReference>
<dbReference type="InterPro" id="IPR025403">
    <property type="entry name" value="TgpA-like_C"/>
</dbReference>
<evidence type="ECO:0000313" key="4">
    <source>
        <dbReference type="EMBL" id="EAQ79992.1"/>
    </source>
</evidence>
<organism evidence="4 5">
    <name type="scientific">Blastopirellula marina DSM 3645</name>
    <dbReference type="NCBI Taxonomy" id="314230"/>
    <lineage>
        <taxon>Bacteria</taxon>
        <taxon>Pseudomonadati</taxon>
        <taxon>Planctomycetota</taxon>
        <taxon>Planctomycetia</taxon>
        <taxon>Pirellulales</taxon>
        <taxon>Pirellulaceae</taxon>
        <taxon>Blastopirellula</taxon>
    </lineage>
</organism>
<feature type="transmembrane region" description="Helical" evidence="1">
    <location>
        <begin position="109"/>
        <end position="133"/>
    </location>
</feature>
<keyword evidence="1" id="KW-0472">Membrane</keyword>
<accession>A3ZTT7</accession>
<keyword evidence="1" id="KW-0812">Transmembrane</keyword>
<evidence type="ECO:0000313" key="5">
    <source>
        <dbReference type="Proteomes" id="UP000004358"/>
    </source>
</evidence>
<keyword evidence="1" id="KW-1133">Transmembrane helix</keyword>
<reference evidence="4 5" key="1">
    <citation type="submission" date="2006-02" db="EMBL/GenBank/DDBJ databases">
        <authorList>
            <person name="Amann R."/>
            <person name="Ferriera S."/>
            <person name="Johnson J."/>
            <person name="Kravitz S."/>
            <person name="Halpern A."/>
            <person name="Remington K."/>
            <person name="Beeson K."/>
            <person name="Tran B."/>
            <person name="Rogers Y.-H."/>
            <person name="Friedman R."/>
            <person name="Venter J.C."/>
        </authorList>
    </citation>
    <scope>NUCLEOTIDE SEQUENCE [LARGE SCALE GENOMIC DNA]</scope>
    <source>
        <strain evidence="4 5">DSM 3645</strain>
    </source>
</reference>
<dbReference type="OrthoDB" id="290072at2"/>
<dbReference type="eggNOG" id="ENOG50331PF">
    <property type="taxonomic scope" value="Bacteria"/>
</dbReference>
<feature type="signal peptide" evidence="2">
    <location>
        <begin position="1"/>
        <end position="23"/>
    </location>
</feature>
<dbReference type="HOGENOM" id="CLU_999889_0_0_0"/>
<evidence type="ECO:0000259" key="3">
    <source>
        <dbReference type="Pfam" id="PF13559"/>
    </source>
</evidence>
<protein>
    <recommendedName>
        <fullName evidence="3">Protein-glutamine gamma-glutamyltransferase-like C-terminal domain-containing protein</fullName>
    </recommendedName>
</protein>
<evidence type="ECO:0000256" key="1">
    <source>
        <dbReference type="SAM" id="Phobius"/>
    </source>
</evidence>
<dbReference type="RefSeq" id="WP_002654636.1">
    <property type="nucleotide sequence ID" value="NZ_CH672377.1"/>
</dbReference>
<gene>
    <name evidence="4" type="ORF">DSM3645_05200</name>
</gene>
<feature type="domain" description="Protein-glutamine gamma-glutamyltransferase-like C-terminal" evidence="3">
    <location>
        <begin position="205"/>
        <end position="267"/>
    </location>
</feature>